<feature type="compositionally biased region" description="Polar residues" evidence="1">
    <location>
        <begin position="26"/>
        <end position="35"/>
    </location>
</feature>
<comment type="caution">
    <text evidence="2">The sequence shown here is derived from an EMBL/GenBank/DDBJ whole genome shotgun (WGS) entry which is preliminary data.</text>
</comment>
<feature type="region of interest" description="Disordered" evidence="1">
    <location>
        <begin position="18"/>
        <end position="131"/>
    </location>
</feature>
<sequence>MLPGLTRQCLRSWPFRLAPIPRRGNKGSQKAQTQRGGERRRMLGADFYRRHPKSHPDEPWTPRDRGDPLGYQRFSRGKQDRSKKPLWSQSEKTTTDPGKPILRTHHASGEAWPRQVRDRGRAGLGRTGGRM</sequence>
<gene>
    <name evidence="2" type="ORF">NDU88_002876</name>
</gene>
<reference evidence="2" key="1">
    <citation type="journal article" date="2022" name="bioRxiv">
        <title>Sequencing and chromosome-scale assembly of the giantPleurodeles waltlgenome.</title>
        <authorList>
            <person name="Brown T."/>
            <person name="Elewa A."/>
            <person name="Iarovenko S."/>
            <person name="Subramanian E."/>
            <person name="Araus A.J."/>
            <person name="Petzold A."/>
            <person name="Susuki M."/>
            <person name="Suzuki K.-i.T."/>
            <person name="Hayashi T."/>
            <person name="Toyoda A."/>
            <person name="Oliveira C."/>
            <person name="Osipova E."/>
            <person name="Leigh N.D."/>
            <person name="Simon A."/>
            <person name="Yun M.H."/>
        </authorList>
    </citation>
    <scope>NUCLEOTIDE SEQUENCE</scope>
    <source>
        <strain evidence="2">20211129_DDA</strain>
        <tissue evidence="2">Liver</tissue>
    </source>
</reference>
<feature type="compositionally biased region" description="Basic and acidic residues" evidence="1">
    <location>
        <begin position="36"/>
        <end position="67"/>
    </location>
</feature>
<proteinExistence type="predicted"/>
<feature type="compositionally biased region" description="Gly residues" evidence="1">
    <location>
        <begin position="122"/>
        <end position="131"/>
    </location>
</feature>
<protein>
    <submittedName>
        <fullName evidence="2">Uncharacterized protein</fullName>
    </submittedName>
</protein>
<evidence type="ECO:0000313" key="2">
    <source>
        <dbReference type="EMBL" id="KAJ1193580.1"/>
    </source>
</evidence>
<feature type="compositionally biased region" description="Polar residues" evidence="1">
    <location>
        <begin position="87"/>
        <end position="96"/>
    </location>
</feature>
<organism evidence="2 3">
    <name type="scientific">Pleurodeles waltl</name>
    <name type="common">Iberian ribbed newt</name>
    <dbReference type="NCBI Taxonomy" id="8319"/>
    <lineage>
        <taxon>Eukaryota</taxon>
        <taxon>Metazoa</taxon>
        <taxon>Chordata</taxon>
        <taxon>Craniata</taxon>
        <taxon>Vertebrata</taxon>
        <taxon>Euteleostomi</taxon>
        <taxon>Amphibia</taxon>
        <taxon>Batrachia</taxon>
        <taxon>Caudata</taxon>
        <taxon>Salamandroidea</taxon>
        <taxon>Salamandridae</taxon>
        <taxon>Pleurodelinae</taxon>
        <taxon>Pleurodeles</taxon>
    </lineage>
</organism>
<dbReference type="EMBL" id="JANPWB010000004">
    <property type="protein sequence ID" value="KAJ1193580.1"/>
    <property type="molecule type" value="Genomic_DNA"/>
</dbReference>
<dbReference type="Proteomes" id="UP001066276">
    <property type="component" value="Chromosome 2_2"/>
</dbReference>
<dbReference type="AlphaFoldDB" id="A0AAV7UWW4"/>
<evidence type="ECO:0000313" key="3">
    <source>
        <dbReference type="Proteomes" id="UP001066276"/>
    </source>
</evidence>
<accession>A0AAV7UWW4</accession>
<evidence type="ECO:0000256" key="1">
    <source>
        <dbReference type="SAM" id="MobiDB-lite"/>
    </source>
</evidence>
<keyword evidence="3" id="KW-1185">Reference proteome</keyword>
<name>A0AAV7UWW4_PLEWA</name>